<dbReference type="SUPFAM" id="SSF54909">
    <property type="entry name" value="Dimeric alpha+beta barrel"/>
    <property type="match status" value="2"/>
</dbReference>
<sequence>MSTAAKLGTFVPLTAKPNESNAVRDYLLARYRAVSASESGTIQWIAVKLAGTQRYLVLNTFASEEGRKAHLDNAIAADLMGKRQAFLVAGDEGMSLRAVELLAHKVKKPAGAGLKFGVRVLMTAKADRAEEVKQLLKDVETETVYASNPPVWFTFWFPGTTQCGIFALFTSEETREAFLTGPGADSRRANAPNLSHPSDIAKVDVIAAKF</sequence>
<organism evidence="1 2">
    <name type="scientific">Antrodiella citrinella</name>
    <dbReference type="NCBI Taxonomy" id="2447956"/>
    <lineage>
        <taxon>Eukaryota</taxon>
        <taxon>Fungi</taxon>
        <taxon>Dikarya</taxon>
        <taxon>Basidiomycota</taxon>
        <taxon>Agaricomycotina</taxon>
        <taxon>Agaricomycetes</taxon>
        <taxon>Polyporales</taxon>
        <taxon>Steccherinaceae</taxon>
        <taxon>Antrodiella</taxon>
    </lineage>
</organism>
<accession>A0A4V3XJD5</accession>
<dbReference type="AlphaFoldDB" id="A0A4V3XJD5"/>
<proteinExistence type="predicted"/>
<dbReference type="InterPro" id="IPR011008">
    <property type="entry name" value="Dimeric_a/b-barrel"/>
</dbReference>
<evidence type="ECO:0008006" key="3">
    <source>
        <dbReference type="Google" id="ProtNLM"/>
    </source>
</evidence>
<protein>
    <recommendedName>
        <fullName evidence="3">ABM domain-containing protein</fullName>
    </recommendedName>
</protein>
<name>A0A4V3XJD5_9APHY</name>
<dbReference type="Gene3D" id="3.30.70.100">
    <property type="match status" value="2"/>
</dbReference>
<evidence type="ECO:0000313" key="1">
    <source>
        <dbReference type="EMBL" id="THH32693.1"/>
    </source>
</evidence>
<gene>
    <name evidence="1" type="ORF">EUX98_g1544</name>
</gene>
<dbReference type="Proteomes" id="UP000308730">
    <property type="component" value="Unassembled WGS sequence"/>
</dbReference>
<dbReference type="OrthoDB" id="3227035at2759"/>
<dbReference type="EMBL" id="SGPM01000017">
    <property type="protein sequence ID" value="THH32693.1"/>
    <property type="molecule type" value="Genomic_DNA"/>
</dbReference>
<comment type="caution">
    <text evidence="1">The sequence shown here is derived from an EMBL/GenBank/DDBJ whole genome shotgun (WGS) entry which is preliminary data.</text>
</comment>
<evidence type="ECO:0000313" key="2">
    <source>
        <dbReference type="Proteomes" id="UP000308730"/>
    </source>
</evidence>
<keyword evidence="2" id="KW-1185">Reference proteome</keyword>
<reference evidence="1 2" key="1">
    <citation type="submission" date="2019-02" db="EMBL/GenBank/DDBJ databases">
        <title>Genome sequencing of the rare red list fungi Antrodiella citrinella (Flaviporus citrinellus).</title>
        <authorList>
            <person name="Buettner E."/>
            <person name="Kellner H."/>
        </authorList>
    </citation>
    <scope>NUCLEOTIDE SEQUENCE [LARGE SCALE GENOMIC DNA]</scope>
    <source>
        <strain evidence="1 2">DSM 108506</strain>
    </source>
</reference>